<keyword evidence="3" id="KW-1185">Reference proteome</keyword>
<evidence type="ECO:0000313" key="2">
    <source>
        <dbReference type="EMBL" id="MBH8561663.1"/>
    </source>
</evidence>
<proteinExistence type="predicted"/>
<dbReference type="Proteomes" id="UP000632766">
    <property type="component" value="Unassembled WGS sequence"/>
</dbReference>
<dbReference type="AlphaFoldDB" id="A0A8J7HQ55"/>
<keyword evidence="1" id="KW-0472">Membrane</keyword>
<comment type="caution">
    <text evidence="2">The sequence shown here is derived from an EMBL/GenBank/DDBJ whole genome shotgun (WGS) entry which is preliminary data.</text>
</comment>
<reference evidence="2 3" key="1">
    <citation type="journal article" date="2021" name="Int. J. Syst. Evol. Microbiol.">
        <title>Amazonocrinis nigriterrae gen. nov., sp. nov., Atlanticothrix silvestris gen. nov., sp. nov. and Dendronalium phyllosphericum gen. nov., sp. nov., nostocacean cyanobacteria from Brazilian environments.</title>
        <authorList>
            <person name="Alvarenga D.O."/>
            <person name="Andreote A.P.D."/>
            <person name="Branco L.H.Z."/>
            <person name="Delbaje E."/>
            <person name="Cruz R.B."/>
            <person name="Varani A.M."/>
            <person name="Fiore M.F."/>
        </authorList>
    </citation>
    <scope>NUCLEOTIDE SEQUENCE [LARGE SCALE GENOMIC DNA]</scope>
    <source>
        <strain evidence="2 3">CENA67</strain>
    </source>
</reference>
<protein>
    <submittedName>
        <fullName evidence="2">Uncharacterized protein</fullName>
    </submittedName>
</protein>
<accession>A0A8J7HQ55</accession>
<keyword evidence="1" id="KW-1133">Transmembrane helix</keyword>
<evidence type="ECO:0000256" key="1">
    <source>
        <dbReference type="SAM" id="Phobius"/>
    </source>
</evidence>
<gene>
    <name evidence="2" type="ORF">I8748_05625</name>
</gene>
<name>A0A8J7HQ55_9NOST</name>
<sequence>MADEQKIVVEVPSDRGYSPIPNPQSPNKLEQFKKGWINAIVFPDNPADLVFDVTTSITIPALISSCWASFPILQFLKVGALIAIGIAALGVWHLLAIPELKDCLMFRLILVTVGVVIGL</sequence>
<evidence type="ECO:0000313" key="3">
    <source>
        <dbReference type="Proteomes" id="UP000632766"/>
    </source>
</evidence>
<dbReference type="RefSeq" id="WP_198123668.1">
    <property type="nucleotide sequence ID" value="NZ_JAECZC010000007.1"/>
</dbReference>
<keyword evidence="1" id="KW-0812">Transmembrane</keyword>
<feature type="transmembrane region" description="Helical" evidence="1">
    <location>
        <begin position="78"/>
        <end position="97"/>
    </location>
</feature>
<dbReference type="EMBL" id="JAECZC010000007">
    <property type="protein sequence ID" value="MBH8561663.1"/>
    <property type="molecule type" value="Genomic_DNA"/>
</dbReference>
<organism evidence="2 3">
    <name type="scientific">Amazonocrinis nigriterrae CENA67</name>
    <dbReference type="NCBI Taxonomy" id="2794033"/>
    <lineage>
        <taxon>Bacteria</taxon>
        <taxon>Bacillati</taxon>
        <taxon>Cyanobacteriota</taxon>
        <taxon>Cyanophyceae</taxon>
        <taxon>Nostocales</taxon>
        <taxon>Nostocaceae</taxon>
        <taxon>Amazonocrinis</taxon>
        <taxon>Amazonocrinis nigriterrae</taxon>
    </lineage>
</organism>